<dbReference type="AlphaFoldDB" id="A0A8J1YAC7"/>
<reference evidence="1" key="1">
    <citation type="submission" date="2022-03" db="EMBL/GenBank/DDBJ databases">
        <authorList>
            <person name="Martin C."/>
        </authorList>
    </citation>
    <scope>NUCLEOTIDE SEQUENCE</scope>
</reference>
<feature type="non-terminal residue" evidence="1">
    <location>
        <position position="313"/>
    </location>
</feature>
<proteinExistence type="predicted"/>
<feature type="non-terminal residue" evidence="1">
    <location>
        <position position="1"/>
    </location>
</feature>
<protein>
    <submittedName>
        <fullName evidence="1">Uncharacterized protein</fullName>
    </submittedName>
</protein>
<sequence length="313" mass="35935">GSNIDSTDGQQDYQVTKKLSKLEEEYVLIQKTCSKQLVYSCDHFCGGLADRLDGIMGVFIWALLTGSCFHINYGHPCYLDNFLTPSGVINWLQPFRMDNMNFLDFIHPTGEFQRELKQSIQYSNISIDEKYPADNYAIRLNENLFEAFQGNPMYKEHLEKFGFNEETTSEDGFIMVYDALFKMTPKIKGALNEFKQQLEPDSQLICAQLRIPDRMPIEYLDDNAEQLNNVWTFLKSYQKQTNFKYFVTTNYEALRERAKAIFGDELVDTKGPTAHIDIDKKQLACEGHSKVILDFEILSQCDVLLISGGSGYG</sequence>
<gene>
    <name evidence="1" type="ORF">OFUS_LOCUS526</name>
</gene>
<organism evidence="1 2">
    <name type="scientific">Owenia fusiformis</name>
    <name type="common">Polychaete worm</name>
    <dbReference type="NCBI Taxonomy" id="6347"/>
    <lineage>
        <taxon>Eukaryota</taxon>
        <taxon>Metazoa</taxon>
        <taxon>Spiralia</taxon>
        <taxon>Lophotrochozoa</taxon>
        <taxon>Annelida</taxon>
        <taxon>Polychaeta</taxon>
        <taxon>Sedentaria</taxon>
        <taxon>Canalipalpata</taxon>
        <taxon>Sabellida</taxon>
        <taxon>Oweniida</taxon>
        <taxon>Oweniidae</taxon>
        <taxon>Owenia</taxon>
    </lineage>
</organism>
<dbReference type="EMBL" id="CAIIXF020000001">
    <property type="protein sequence ID" value="CAH1772826.1"/>
    <property type="molecule type" value="Genomic_DNA"/>
</dbReference>
<dbReference type="Gene3D" id="3.40.50.11350">
    <property type="match status" value="1"/>
</dbReference>
<name>A0A8J1YAC7_OWEFU</name>
<accession>A0A8J1YAC7</accession>
<evidence type="ECO:0000313" key="2">
    <source>
        <dbReference type="Proteomes" id="UP000749559"/>
    </source>
</evidence>
<comment type="caution">
    <text evidence="1">The sequence shown here is derived from an EMBL/GenBank/DDBJ whole genome shotgun (WGS) entry which is preliminary data.</text>
</comment>
<dbReference type="OrthoDB" id="9979734at2759"/>
<keyword evidence="2" id="KW-1185">Reference proteome</keyword>
<evidence type="ECO:0000313" key="1">
    <source>
        <dbReference type="EMBL" id="CAH1772826.1"/>
    </source>
</evidence>
<dbReference type="Proteomes" id="UP000749559">
    <property type="component" value="Unassembled WGS sequence"/>
</dbReference>